<protein>
    <submittedName>
        <fullName evidence="3">Amino acid-binding ACT</fullName>
    </submittedName>
</protein>
<dbReference type="InterPro" id="IPR045739">
    <property type="entry name" value="ACT_dom_pair"/>
</dbReference>
<keyword evidence="4" id="KW-1185">Reference proteome</keyword>
<evidence type="ECO:0000259" key="2">
    <source>
        <dbReference type="Pfam" id="PF19571"/>
    </source>
</evidence>
<accession>A0A286RD32</accession>
<feature type="domain" description="ACT" evidence="2">
    <location>
        <begin position="3"/>
        <end position="134"/>
    </location>
</feature>
<dbReference type="Gene3D" id="3.30.2130.10">
    <property type="entry name" value="VC0802-like"/>
    <property type="match status" value="1"/>
</dbReference>
<organism evidence="3 4">
    <name type="scientific">Thermogutta terrifontis</name>
    <dbReference type="NCBI Taxonomy" id="1331910"/>
    <lineage>
        <taxon>Bacteria</taxon>
        <taxon>Pseudomonadati</taxon>
        <taxon>Planctomycetota</taxon>
        <taxon>Planctomycetia</taxon>
        <taxon>Pirellulales</taxon>
        <taxon>Thermoguttaceae</taxon>
        <taxon>Thermogutta</taxon>
    </lineage>
</organism>
<name>A0A286RD32_9BACT</name>
<dbReference type="PANTHER" id="PTHR40099">
    <property type="entry name" value="ACETOLACTATE SYNTHASE, SMALL SUBUNIT"/>
    <property type="match status" value="1"/>
</dbReference>
<dbReference type="SUPFAM" id="SSF55021">
    <property type="entry name" value="ACT-like"/>
    <property type="match status" value="2"/>
</dbReference>
<evidence type="ECO:0000313" key="4">
    <source>
        <dbReference type="Proteomes" id="UP000215086"/>
    </source>
</evidence>
<dbReference type="Proteomes" id="UP000215086">
    <property type="component" value="Chromosome"/>
</dbReference>
<evidence type="ECO:0000256" key="1">
    <source>
        <dbReference type="SAM" id="MobiDB-lite"/>
    </source>
</evidence>
<reference evidence="3 4" key="1">
    <citation type="journal article" name="Front. Microbiol.">
        <title>Sugar Metabolism of the First Thermophilic Planctomycete Thermogutta terrifontis: Comparative Genomic and Transcriptomic Approaches.</title>
        <authorList>
            <person name="Elcheninov A.G."/>
            <person name="Menzel P."/>
            <person name="Gudbergsdottir S.R."/>
            <person name="Slesarev A.I."/>
            <person name="Kadnikov V.V."/>
            <person name="Krogh A."/>
            <person name="Bonch-Osmolovskaya E.A."/>
            <person name="Peng X."/>
            <person name="Kublanov I.V."/>
        </authorList>
    </citation>
    <scope>NUCLEOTIDE SEQUENCE [LARGE SCALE GENOMIC DNA]</scope>
    <source>
        <strain evidence="3 4">R1</strain>
    </source>
</reference>
<dbReference type="Pfam" id="PF19571">
    <property type="entry name" value="ACT_8"/>
    <property type="match status" value="1"/>
</dbReference>
<dbReference type="KEGG" id="ttf:THTE_1272"/>
<sequence>METAKQVSVKLVNKPGRLAQLLDALAKAKVRCRALVVMDSGDRGTVRFVPTESDRAVKVVEQLNLPYEVADVLLVDVPKQPGGFRKICERLAEHHLNIDYAYHSFGTELGAKGGGVAVVKVNDLSKAQRVLSNNESAGKQRASVRRPVYAR</sequence>
<feature type="region of interest" description="Disordered" evidence="1">
    <location>
        <begin position="132"/>
        <end position="151"/>
    </location>
</feature>
<proteinExistence type="predicted"/>
<dbReference type="InterPro" id="IPR045865">
    <property type="entry name" value="ACT-like_dom_sf"/>
</dbReference>
<evidence type="ECO:0000313" key="3">
    <source>
        <dbReference type="EMBL" id="ASV73874.1"/>
    </source>
</evidence>
<dbReference type="OrthoDB" id="214068at2"/>
<dbReference type="AlphaFoldDB" id="A0A286RD32"/>
<dbReference type="PANTHER" id="PTHR40099:SF1">
    <property type="entry name" value="ACETOLACTATE SYNTHASE, SMALL SUBUNIT"/>
    <property type="match status" value="1"/>
</dbReference>
<dbReference type="EMBL" id="CP018477">
    <property type="protein sequence ID" value="ASV73874.1"/>
    <property type="molecule type" value="Genomic_DNA"/>
</dbReference>
<dbReference type="RefSeq" id="WP_095414355.1">
    <property type="nucleotide sequence ID" value="NZ_CP018477.1"/>
</dbReference>
<gene>
    <name evidence="3" type="ORF">THTE_1272</name>
</gene>